<dbReference type="SUPFAM" id="SSF52172">
    <property type="entry name" value="CheY-like"/>
    <property type="match status" value="1"/>
</dbReference>
<feature type="domain" description="Response regulatory" evidence="3">
    <location>
        <begin position="15"/>
        <end position="131"/>
    </location>
</feature>
<name>A0A0C2HMS3_9BACT</name>
<dbReference type="PROSITE" id="PS51831">
    <property type="entry name" value="HD"/>
    <property type="match status" value="1"/>
</dbReference>
<reference evidence="6 7" key="1">
    <citation type="submission" date="2014-12" db="EMBL/GenBank/DDBJ databases">
        <title>Genomes of Geoalkalibacter ferrihydriticus and Geoalkalibacter subterraneus, two haloalkaliphilic metal-reducing members of the Geobacteraceae.</title>
        <authorList>
            <person name="Badalamenti J.P."/>
            <person name="Torres C.I."/>
            <person name="Krajmalnik-Brown R."/>
            <person name="Bond D.R."/>
        </authorList>
    </citation>
    <scope>NUCLEOTIDE SEQUENCE [LARGE SCALE GENOMIC DNA]</scope>
    <source>
        <strain evidence="6 7">DSM 17813</strain>
    </source>
</reference>
<evidence type="ECO:0000259" key="3">
    <source>
        <dbReference type="PROSITE" id="PS50110"/>
    </source>
</evidence>
<dbReference type="PANTHER" id="PTHR45228:SF8">
    <property type="entry name" value="TWO-COMPONENT RESPONSE REGULATOR-RELATED"/>
    <property type="match status" value="1"/>
</dbReference>
<dbReference type="Proteomes" id="UP000035068">
    <property type="component" value="Unassembled WGS sequence"/>
</dbReference>
<evidence type="ECO:0000256" key="2">
    <source>
        <dbReference type="SAM" id="Coils"/>
    </source>
</evidence>
<dbReference type="SMART" id="SM00448">
    <property type="entry name" value="REC"/>
    <property type="match status" value="1"/>
</dbReference>
<dbReference type="InterPro" id="IPR006674">
    <property type="entry name" value="HD_domain"/>
</dbReference>
<dbReference type="PANTHER" id="PTHR45228">
    <property type="entry name" value="CYCLIC DI-GMP PHOSPHODIESTERASE TM_0186-RELATED"/>
    <property type="match status" value="1"/>
</dbReference>
<dbReference type="GO" id="GO:0000160">
    <property type="term" value="P:phosphorelay signal transduction system"/>
    <property type="evidence" value="ECO:0007669"/>
    <property type="project" value="InterPro"/>
</dbReference>
<dbReference type="PROSITE" id="PS51832">
    <property type="entry name" value="HD_GYP"/>
    <property type="match status" value="1"/>
</dbReference>
<dbReference type="SMART" id="SM00471">
    <property type="entry name" value="HDc"/>
    <property type="match status" value="1"/>
</dbReference>
<dbReference type="PROSITE" id="PS50110">
    <property type="entry name" value="RESPONSE_REGULATORY"/>
    <property type="match status" value="1"/>
</dbReference>
<dbReference type="InterPro" id="IPR037522">
    <property type="entry name" value="HD_GYP_dom"/>
</dbReference>
<evidence type="ECO:0008006" key="8">
    <source>
        <dbReference type="Google" id="ProtNLM"/>
    </source>
</evidence>
<proteinExistence type="predicted"/>
<evidence type="ECO:0000259" key="4">
    <source>
        <dbReference type="PROSITE" id="PS51831"/>
    </source>
</evidence>
<organism evidence="6 7">
    <name type="scientific">Geoalkalibacter ferrihydriticus DSM 17813</name>
    <dbReference type="NCBI Taxonomy" id="1121915"/>
    <lineage>
        <taxon>Bacteria</taxon>
        <taxon>Pseudomonadati</taxon>
        <taxon>Thermodesulfobacteriota</taxon>
        <taxon>Desulfuromonadia</taxon>
        <taxon>Desulfuromonadales</taxon>
        <taxon>Geoalkalibacteraceae</taxon>
        <taxon>Geoalkalibacter</taxon>
    </lineage>
</organism>
<dbReference type="SUPFAM" id="SSF109604">
    <property type="entry name" value="HD-domain/PDEase-like"/>
    <property type="match status" value="1"/>
</dbReference>
<dbReference type="AlphaFoldDB" id="A0A0C2HMS3"/>
<sequence length="443" mass="49486">MSETPELVAEEIPLSILLVDDEPNILTALRRLLMDEEFELLTAASGSVALEMLRDAPEVGVIVSDQRMPGMTGVEFLEQARVIAPQALRILLTGYADMEATIAAINQGGAYRYLTKPWDDQALLMTVREAATQYRLKRENERLHQIVNRQNEELRQWNTRLKSRVLEQTAEIRKKNEELRAKNTRLKANYRDTIGALSGLLEMRAPHMRNHARNVSALALGVAQAMNLGAEERDELQVAALLHDIGEIGTPDGLLRRRAEELSGEDLHAYLQHTVRGQMAIDAISDLRGAGVLIRHHHEHYDGSGYPDALGGTAIPLGARIIALADFIDRNLPRHDERAADLVLTLLQPYLGSRFDTSLYPFFEQVVRAHYGPPADAAGMVPRLVRPAELNNGMVLNDDLFSSTGLLLLSRNTVLDDEAIAAIFRYHELDPFRRGIAVLVKKR</sequence>
<dbReference type="Gene3D" id="3.40.50.2300">
    <property type="match status" value="1"/>
</dbReference>
<feature type="domain" description="HD" evidence="4">
    <location>
        <begin position="210"/>
        <end position="331"/>
    </location>
</feature>
<protein>
    <recommendedName>
        <fullName evidence="8">Chemotaxis protein CheY</fullName>
    </recommendedName>
</protein>
<keyword evidence="1" id="KW-0597">Phosphoprotein</keyword>
<keyword evidence="2" id="KW-0175">Coiled coil</keyword>
<dbReference type="InterPro" id="IPR003607">
    <property type="entry name" value="HD/PDEase_dom"/>
</dbReference>
<dbReference type="InterPro" id="IPR052020">
    <property type="entry name" value="Cyclic_di-GMP/3'3'-cGAMP_PDE"/>
</dbReference>
<evidence type="ECO:0000259" key="5">
    <source>
        <dbReference type="PROSITE" id="PS51832"/>
    </source>
</evidence>
<feature type="domain" description="HD-GYP" evidence="5">
    <location>
        <begin position="186"/>
        <end position="379"/>
    </location>
</feature>
<dbReference type="CDD" id="cd17569">
    <property type="entry name" value="REC_HupR-like"/>
    <property type="match status" value="1"/>
</dbReference>
<gene>
    <name evidence="6" type="ORF">GFER_11475</name>
</gene>
<feature type="coiled-coil region" evidence="2">
    <location>
        <begin position="140"/>
        <end position="189"/>
    </location>
</feature>
<evidence type="ECO:0000313" key="7">
    <source>
        <dbReference type="Proteomes" id="UP000035068"/>
    </source>
</evidence>
<dbReference type="Pfam" id="PF13487">
    <property type="entry name" value="HD_5"/>
    <property type="match status" value="1"/>
</dbReference>
<evidence type="ECO:0000256" key="1">
    <source>
        <dbReference type="PROSITE-ProRule" id="PRU00169"/>
    </source>
</evidence>
<dbReference type="Pfam" id="PF00072">
    <property type="entry name" value="Response_reg"/>
    <property type="match status" value="1"/>
</dbReference>
<dbReference type="InterPro" id="IPR001789">
    <property type="entry name" value="Sig_transdc_resp-reg_receiver"/>
</dbReference>
<accession>A0A0C2HMS3</accession>
<dbReference type="InterPro" id="IPR011006">
    <property type="entry name" value="CheY-like_superfamily"/>
</dbReference>
<dbReference type="CDD" id="cd00077">
    <property type="entry name" value="HDc"/>
    <property type="match status" value="1"/>
</dbReference>
<feature type="modified residue" description="4-aspartylphosphate" evidence="1">
    <location>
        <position position="65"/>
    </location>
</feature>
<evidence type="ECO:0000313" key="6">
    <source>
        <dbReference type="EMBL" id="KIH76240.1"/>
    </source>
</evidence>
<keyword evidence="7" id="KW-1185">Reference proteome</keyword>
<dbReference type="Gene3D" id="1.10.3210.10">
    <property type="entry name" value="Hypothetical protein af1432"/>
    <property type="match status" value="1"/>
</dbReference>
<comment type="caution">
    <text evidence="6">The sequence shown here is derived from an EMBL/GenBank/DDBJ whole genome shotgun (WGS) entry which is preliminary data.</text>
</comment>
<dbReference type="EMBL" id="JWJD01000004">
    <property type="protein sequence ID" value="KIH76240.1"/>
    <property type="molecule type" value="Genomic_DNA"/>
</dbReference>
<dbReference type="RefSeq" id="WP_040099753.1">
    <property type="nucleotide sequence ID" value="NZ_JWJD01000004.1"/>
</dbReference>